<sequence length="169" mass="19255">MMEAASELLVCERLHHLHDSRWLLECLPSPLCLACAIETLKDGGVSHVRKKHILSCLRDILTRHAALVIPLLVQDERVCAHFIATLFEILQTVENSSFQDLPVEILVLLVVELKADRYLHYLLDKCQKELCKVITIRGHLPIFNLLGKLADVIPIFTDILVTEHSKCYK</sequence>
<reference evidence="2" key="1">
    <citation type="submission" date="2025-08" db="UniProtKB">
        <authorList>
            <consortium name="RefSeq"/>
        </authorList>
    </citation>
    <scope>IDENTIFICATION</scope>
</reference>
<protein>
    <submittedName>
        <fullName evidence="2">Meiosis inhibitor protein 1-like</fullName>
    </submittedName>
</protein>
<accession>A0ABM5GL39</accession>
<proteinExistence type="predicted"/>
<dbReference type="RefSeq" id="XP_072858373.1">
    <property type="nucleotide sequence ID" value="XM_073002272.1"/>
</dbReference>
<dbReference type="PANTHER" id="PTHR12044:SF14">
    <property type="entry name" value="MEIOTIC DOUBLE-STRANDED BREAK FORMATION PROTEIN 1"/>
    <property type="match status" value="1"/>
</dbReference>
<evidence type="ECO:0000313" key="1">
    <source>
        <dbReference type="Proteomes" id="UP001652642"/>
    </source>
</evidence>
<evidence type="ECO:0000313" key="2">
    <source>
        <dbReference type="RefSeq" id="XP_072858373.1"/>
    </source>
</evidence>
<dbReference type="PANTHER" id="PTHR12044">
    <property type="entry name" value="BCL2 INTERACTING MEDIATOR OF CELL DEATH"/>
    <property type="match status" value="1"/>
</dbReference>
<name>A0ABM5GL39_9SAUR</name>
<organism evidence="1 2">
    <name type="scientific">Pogona vitticeps</name>
    <name type="common">central bearded dragon</name>
    <dbReference type="NCBI Taxonomy" id="103695"/>
    <lineage>
        <taxon>Eukaryota</taxon>
        <taxon>Metazoa</taxon>
        <taxon>Chordata</taxon>
        <taxon>Craniata</taxon>
        <taxon>Vertebrata</taxon>
        <taxon>Euteleostomi</taxon>
        <taxon>Lepidosauria</taxon>
        <taxon>Squamata</taxon>
        <taxon>Bifurcata</taxon>
        <taxon>Unidentata</taxon>
        <taxon>Episquamata</taxon>
        <taxon>Toxicofera</taxon>
        <taxon>Iguania</taxon>
        <taxon>Acrodonta</taxon>
        <taxon>Agamidae</taxon>
        <taxon>Amphibolurinae</taxon>
        <taxon>Pogona</taxon>
    </lineage>
</organism>
<gene>
    <name evidence="2" type="primary">LOC140707684</name>
</gene>
<dbReference type="Proteomes" id="UP001652642">
    <property type="component" value="Chromosome 5"/>
</dbReference>
<dbReference type="InterPro" id="IPR052133">
    <property type="entry name" value="Immune_Signaling-Apoptosis_Reg"/>
</dbReference>
<dbReference type="GeneID" id="140707684"/>
<keyword evidence="1" id="KW-1185">Reference proteome</keyword>